<keyword evidence="1" id="KW-0472">Membrane</keyword>
<feature type="transmembrane region" description="Helical" evidence="1">
    <location>
        <begin position="178"/>
        <end position="197"/>
    </location>
</feature>
<feature type="transmembrane region" description="Helical" evidence="1">
    <location>
        <begin position="7"/>
        <end position="26"/>
    </location>
</feature>
<organism evidence="2 3">
    <name type="scientific">Virgisporangium ochraceum</name>
    <dbReference type="NCBI Taxonomy" id="65505"/>
    <lineage>
        <taxon>Bacteria</taxon>
        <taxon>Bacillati</taxon>
        <taxon>Actinomycetota</taxon>
        <taxon>Actinomycetes</taxon>
        <taxon>Micromonosporales</taxon>
        <taxon>Micromonosporaceae</taxon>
        <taxon>Virgisporangium</taxon>
    </lineage>
</organism>
<dbReference type="Proteomes" id="UP000635606">
    <property type="component" value="Unassembled WGS sequence"/>
</dbReference>
<evidence type="ECO:0000256" key="1">
    <source>
        <dbReference type="SAM" id="Phobius"/>
    </source>
</evidence>
<feature type="transmembrane region" description="Helical" evidence="1">
    <location>
        <begin position="38"/>
        <end position="60"/>
    </location>
</feature>
<keyword evidence="1" id="KW-1133">Transmembrane helix</keyword>
<keyword evidence="1" id="KW-0812">Transmembrane</keyword>
<evidence type="ECO:0000313" key="2">
    <source>
        <dbReference type="EMBL" id="GIJ71800.1"/>
    </source>
</evidence>
<gene>
    <name evidence="2" type="ORF">Voc01_067170</name>
</gene>
<accession>A0A8J4EDQ4</accession>
<feature type="transmembrane region" description="Helical" evidence="1">
    <location>
        <begin position="72"/>
        <end position="92"/>
    </location>
</feature>
<keyword evidence="3" id="KW-1185">Reference proteome</keyword>
<comment type="caution">
    <text evidence="2">The sequence shown here is derived from an EMBL/GenBank/DDBJ whole genome shotgun (WGS) entry which is preliminary data.</text>
</comment>
<proteinExistence type="predicted"/>
<evidence type="ECO:0000313" key="3">
    <source>
        <dbReference type="Proteomes" id="UP000635606"/>
    </source>
</evidence>
<feature type="transmembrane region" description="Helical" evidence="1">
    <location>
        <begin position="112"/>
        <end position="134"/>
    </location>
</feature>
<dbReference type="EMBL" id="BOPH01000090">
    <property type="protein sequence ID" value="GIJ71800.1"/>
    <property type="molecule type" value="Genomic_DNA"/>
</dbReference>
<name>A0A8J4EDQ4_9ACTN</name>
<dbReference type="AlphaFoldDB" id="A0A8J4EDQ4"/>
<protein>
    <submittedName>
        <fullName evidence="2">Uncharacterized protein</fullName>
    </submittedName>
</protein>
<feature type="transmembrane region" description="Helical" evidence="1">
    <location>
        <begin position="146"/>
        <end position="166"/>
    </location>
</feature>
<reference evidence="2" key="1">
    <citation type="submission" date="2021-01" db="EMBL/GenBank/DDBJ databases">
        <title>Whole genome shotgun sequence of Virgisporangium ochraceum NBRC 16418.</title>
        <authorList>
            <person name="Komaki H."/>
            <person name="Tamura T."/>
        </authorList>
    </citation>
    <scope>NUCLEOTIDE SEQUENCE</scope>
    <source>
        <strain evidence="2">NBRC 16418</strain>
    </source>
</reference>
<sequence length="219" mass="23392">MSVLGRIRAIAGLVMTVGIAIYYGAFSDFALEPFLNSLLLTGLLAVPSMLLCMGVVVALAGRGGRGAAVRQLRWPALTLGVFVTVMAALLLFNAGGASRLDRYDDHIPLNGMVYGGIVSLWFLVFAFRSIYLISQYWFNAVDGHPYLQPLMAIWMAWVLAINTLVFQNDGDAGGVPSALGTALPVLAATVTTALAAAEAARVREALQPVPNYWPDPSHP</sequence>